<comment type="caution">
    <text evidence="2">The sequence shown here is derived from an EMBL/GenBank/DDBJ whole genome shotgun (WGS) entry which is preliminary data.</text>
</comment>
<dbReference type="Proteomes" id="UP000283895">
    <property type="component" value="Unassembled WGS sequence"/>
</dbReference>
<feature type="region of interest" description="Disordered" evidence="1">
    <location>
        <begin position="368"/>
        <end position="406"/>
    </location>
</feature>
<dbReference type="AlphaFoldDB" id="A0A423W736"/>
<feature type="compositionally biased region" description="Basic and acidic residues" evidence="1">
    <location>
        <begin position="368"/>
        <end position="380"/>
    </location>
</feature>
<evidence type="ECO:0000313" key="3">
    <source>
        <dbReference type="Proteomes" id="UP000283895"/>
    </source>
</evidence>
<sequence length="433" mass="50164">MFARKFYLEQLDTDWKGTSHVVANIQSHGLTSYDRRVHAVGMAWIPSQPAEYGISSSPSFPKSPPGRLNIYDMSSTDLANHFIEIIHRTRGKSLIKQDLKRVPMDVGLISNSDQLVIYNTQQNCLYKYRMDEVPKDITHKLESLARAQDFGVGCFNQLYEMLKKAIEEYSISRHPEEDFGKGVEGAVAMLAELSSIQIRSCVRPNYTMPSDANKVNVHVVLVDNLGESHKYSHNLRPDADFQSFLEEMNQKFPKYCHPYSHMAYNDWDTRVQDLKKTGLDGYPVIDRIEGLITLHRATEDKDLPQWMYYTILEGRDGEELHIKDEASFKAMMQKAAKKESPACLMRISEAKFRNIFVELRFLEEQKLASARSRERTRTEDKDDDEEYTSENDNDGHDDPFFDPEPFGDYQRLTYFYNLDHHNPKCFEGQQHDA</sequence>
<reference evidence="2 3" key="1">
    <citation type="submission" date="2015-09" db="EMBL/GenBank/DDBJ databases">
        <title>Host preference determinants of Valsa canker pathogens revealed by comparative genomics.</title>
        <authorList>
            <person name="Yin Z."/>
            <person name="Huang L."/>
        </authorList>
    </citation>
    <scope>NUCLEOTIDE SEQUENCE [LARGE SCALE GENOMIC DNA]</scope>
    <source>
        <strain evidence="2 3">03-1</strain>
    </source>
</reference>
<proteinExistence type="predicted"/>
<dbReference type="OrthoDB" id="5195223at2759"/>
<protein>
    <submittedName>
        <fullName evidence="2">Uncharacterized protein</fullName>
    </submittedName>
</protein>
<evidence type="ECO:0000256" key="1">
    <source>
        <dbReference type="SAM" id="MobiDB-lite"/>
    </source>
</evidence>
<name>A0A423W736_9PEZI</name>
<organism evidence="2 3">
    <name type="scientific">Cytospora schulzeri</name>
    <dbReference type="NCBI Taxonomy" id="448051"/>
    <lineage>
        <taxon>Eukaryota</taxon>
        <taxon>Fungi</taxon>
        <taxon>Dikarya</taxon>
        <taxon>Ascomycota</taxon>
        <taxon>Pezizomycotina</taxon>
        <taxon>Sordariomycetes</taxon>
        <taxon>Sordariomycetidae</taxon>
        <taxon>Diaporthales</taxon>
        <taxon>Cytosporaceae</taxon>
        <taxon>Cytospora</taxon>
    </lineage>
</organism>
<evidence type="ECO:0000313" key="2">
    <source>
        <dbReference type="EMBL" id="ROV99155.1"/>
    </source>
</evidence>
<keyword evidence="3" id="KW-1185">Reference proteome</keyword>
<feature type="compositionally biased region" description="Acidic residues" evidence="1">
    <location>
        <begin position="381"/>
        <end position="392"/>
    </location>
</feature>
<dbReference type="EMBL" id="LKEA01000024">
    <property type="protein sequence ID" value="ROV99155.1"/>
    <property type="molecule type" value="Genomic_DNA"/>
</dbReference>
<accession>A0A423W736</accession>
<gene>
    <name evidence="2" type="ORF">VMCG_06650</name>
</gene>